<comment type="caution">
    <text evidence="1">The sequence shown here is derived from an EMBL/GenBank/DDBJ whole genome shotgun (WGS) entry which is preliminary data.</text>
</comment>
<sequence>MYIWSLCSRKSLQPSQRHIPATTTPCGALQLVVLLHAHPRSSIEALEHYATGVVAHQIETLPLRSQHRQDHDTSHRLDTVSASCAIVPSSIATAHVAVLIHVNNLARLSCRTSACVWFTDGSLASSSSRMPLRPFSVYVNRLRISHPVSLVSIHFSRRSLELSLVTMVWPRRVGLRLNPIRARRPRCCMRHYRRRDARCISHD</sequence>
<organism evidence="1 2">
    <name type="scientific">Karstenula rhodostoma CBS 690.94</name>
    <dbReference type="NCBI Taxonomy" id="1392251"/>
    <lineage>
        <taxon>Eukaryota</taxon>
        <taxon>Fungi</taxon>
        <taxon>Dikarya</taxon>
        <taxon>Ascomycota</taxon>
        <taxon>Pezizomycotina</taxon>
        <taxon>Dothideomycetes</taxon>
        <taxon>Pleosporomycetidae</taxon>
        <taxon>Pleosporales</taxon>
        <taxon>Massarineae</taxon>
        <taxon>Didymosphaeriaceae</taxon>
        <taxon>Karstenula</taxon>
    </lineage>
</organism>
<gene>
    <name evidence="1" type="ORF">P171DRAFT_140233</name>
</gene>
<accession>A0A9P4UHQ3</accession>
<dbReference type="Proteomes" id="UP000799764">
    <property type="component" value="Unassembled WGS sequence"/>
</dbReference>
<evidence type="ECO:0000313" key="2">
    <source>
        <dbReference type="Proteomes" id="UP000799764"/>
    </source>
</evidence>
<proteinExistence type="predicted"/>
<name>A0A9P4UHQ3_9PLEO</name>
<evidence type="ECO:0000313" key="1">
    <source>
        <dbReference type="EMBL" id="KAF2450470.1"/>
    </source>
</evidence>
<keyword evidence="2" id="KW-1185">Reference proteome</keyword>
<dbReference type="AlphaFoldDB" id="A0A9P4UHQ3"/>
<dbReference type="EMBL" id="MU001493">
    <property type="protein sequence ID" value="KAF2450470.1"/>
    <property type="molecule type" value="Genomic_DNA"/>
</dbReference>
<protein>
    <submittedName>
        <fullName evidence="1">Uncharacterized protein</fullName>
    </submittedName>
</protein>
<reference evidence="1" key="1">
    <citation type="journal article" date="2020" name="Stud. Mycol.">
        <title>101 Dothideomycetes genomes: a test case for predicting lifestyles and emergence of pathogens.</title>
        <authorList>
            <person name="Haridas S."/>
            <person name="Albert R."/>
            <person name="Binder M."/>
            <person name="Bloem J."/>
            <person name="Labutti K."/>
            <person name="Salamov A."/>
            <person name="Andreopoulos B."/>
            <person name="Baker S."/>
            <person name="Barry K."/>
            <person name="Bills G."/>
            <person name="Bluhm B."/>
            <person name="Cannon C."/>
            <person name="Castanera R."/>
            <person name="Culley D."/>
            <person name="Daum C."/>
            <person name="Ezra D."/>
            <person name="Gonzalez J."/>
            <person name="Henrissat B."/>
            <person name="Kuo A."/>
            <person name="Liang C."/>
            <person name="Lipzen A."/>
            <person name="Lutzoni F."/>
            <person name="Magnuson J."/>
            <person name="Mondo S."/>
            <person name="Nolan M."/>
            <person name="Ohm R."/>
            <person name="Pangilinan J."/>
            <person name="Park H.-J."/>
            <person name="Ramirez L."/>
            <person name="Alfaro M."/>
            <person name="Sun H."/>
            <person name="Tritt A."/>
            <person name="Yoshinaga Y."/>
            <person name="Zwiers L.-H."/>
            <person name="Turgeon B."/>
            <person name="Goodwin S."/>
            <person name="Spatafora J."/>
            <person name="Crous P."/>
            <person name="Grigoriev I."/>
        </authorList>
    </citation>
    <scope>NUCLEOTIDE SEQUENCE</scope>
    <source>
        <strain evidence="1">CBS 690.94</strain>
    </source>
</reference>